<dbReference type="Proteomes" id="UP000326789">
    <property type="component" value="Unassembled WGS sequence"/>
</dbReference>
<evidence type="ECO:0000313" key="1">
    <source>
        <dbReference type="EMBL" id="KAB0285330.1"/>
    </source>
</evidence>
<organism evidence="1 2">
    <name type="scientific">Vibrio fortis</name>
    <dbReference type="NCBI Taxonomy" id="212667"/>
    <lineage>
        <taxon>Bacteria</taxon>
        <taxon>Pseudomonadati</taxon>
        <taxon>Pseudomonadota</taxon>
        <taxon>Gammaproteobacteria</taxon>
        <taxon>Vibrionales</taxon>
        <taxon>Vibrionaceae</taxon>
        <taxon>Vibrio</taxon>
    </lineage>
</organism>
<gene>
    <name evidence="1" type="ORF">F2P58_22670</name>
</gene>
<name>A0A5N3QTU3_9VIBR</name>
<protein>
    <submittedName>
        <fullName evidence="1">Uncharacterized protein</fullName>
    </submittedName>
</protein>
<reference evidence="1 2" key="1">
    <citation type="submission" date="2019-09" db="EMBL/GenBank/DDBJ databases">
        <title>Whole genome sequence of Vibrio fortis.</title>
        <authorList>
            <person name="Das S.K."/>
        </authorList>
    </citation>
    <scope>NUCLEOTIDE SEQUENCE [LARGE SCALE GENOMIC DNA]</scope>
    <source>
        <strain evidence="1 2">AN60</strain>
    </source>
</reference>
<accession>A0A5N3QTU3</accession>
<dbReference type="RefSeq" id="WP_150873042.1">
    <property type="nucleotide sequence ID" value="NZ_VWSE01000010.1"/>
</dbReference>
<dbReference type="AlphaFoldDB" id="A0A5N3QTU3"/>
<dbReference type="EMBL" id="VWSE01000010">
    <property type="protein sequence ID" value="KAB0285330.1"/>
    <property type="molecule type" value="Genomic_DNA"/>
</dbReference>
<comment type="caution">
    <text evidence="1">The sequence shown here is derived from an EMBL/GenBank/DDBJ whole genome shotgun (WGS) entry which is preliminary data.</text>
</comment>
<sequence>MKKLCPNCRTEMIERSNIHVCPRNEIGDCSYDALSLTHEMPAYQLNDVNACSDMHSYVSQDSK</sequence>
<evidence type="ECO:0000313" key="2">
    <source>
        <dbReference type="Proteomes" id="UP000326789"/>
    </source>
</evidence>
<proteinExistence type="predicted"/>